<organism evidence="2 3">
    <name type="scientific">Cladophialophora chaetospira</name>
    <dbReference type="NCBI Taxonomy" id="386627"/>
    <lineage>
        <taxon>Eukaryota</taxon>
        <taxon>Fungi</taxon>
        <taxon>Dikarya</taxon>
        <taxon>Ascomycota</taxon>
        <taxon>Pezizomycotina</taxon>
        <taxon>Eurotiomycetes</taxon>
        <taxon>Chaetothyriomycetidae</taxon>
        <taxon>Chaetothyriales</taxon>
        <taxon>Herpotrichiellaceae</taxon>
        <taxon>Cladophialophora</taxon>
    </lineage>
</organism>
<gene>
    <name evidence="2" type="ORF">H2200_013412</name>
</gene>
<dbReference type="Proteomes" id="UP001172673">
    <property type="component" value="Unassembled WGS sequence"/>
</dbReference>
<comment type="caution">
    <text evidence="2">The sequence shown here is derived from an EMBL/GenBank/DDBJ whole genome shotgun (WGS) entry which is preliminary data.</text>
</comment>
<dbReference type="SUPFAM" id="SSF53474">
    <property type="entry name" value="alpha/beta-Hydrolases"/>
    <property type="match status" value="1"/>
</dbReference>
<dbReference type="AlphaFoldDB" id="A0AA38WQ03"/>
<name>A0AA38WQ03_9EURO</name>
<keyword evidence="3" id="KW-1185">Reference proteome</keyword>
<dbReference type="EMBL" id="JAPDRK010000029">
    <property type="protein sequence ID" value="KAJ9602052.1"/>
    <property type="molecule type" value="Genomic_DNA"/>
</dbReference>
<evidence type="ECO:0000313" key="3">
    <source>
        <dbReference type="Proteomes" id="UP001172673"/>
    </source>
</evidence>
<dbReference type="InterPro" id="IPR013595">
    <property type="entry name" value="Pept_S33_TAP-like_C"/>
</dbReference>
<evidence type="ECO:0000259" key="1">
    <source>
        <dbReference type="Pfam" id="PF08386"/>
    </source>
</evidence>
<evidence type="ECO:0000313" key="2">
    <source>
        <dbReference type="EMBL" id="KAJ9602052.1"/>
    </source>
</evidence>
<sequence length="310" mass="34149">MTGSLTYQMGTDQAGSPTGMQIGSEYAEKFPDKVGRMVLDGPYDRHLSLETSLSTAAVGVESTLNDFFRWCNTTTDCVLHGRDQAAIWDALGASSDAGTLYGQSCGGPCLDNGLVPPWLLRGTLNALLHDYNDRTKNHNWYRFAEALEAAFDTGNASYFTDPVATMKSSSIDWVIYSQYIVFCSDRDTRQLKFEDLRTIYTLTSVLAPHTLGYSLAQQTVLAREVHESPHNLDPHRMSQLPPIMLVNAFYDPATLSPWGLDMRSQIPTAFSIYRNGGGHTSWSFGGDTNKVINAFLVNGTIPADGTIYQS</sequence>
<dbReference type="Gene3D" id="3.40.50.1820">
    <property type="entry name" value="alpha/beta hydrolase"/>
    <property type="match status" value="1"/>
</dbReference>
<feature type="domain" description="Peptidase S33 tripeptidyl aminopeptidase-like C-terminal" evidence="1">
    <location>
        <begin position="236"/>
        <end position="306"/>
    </location>
</feature>
<proteinExistence type="predicted"/>
<dbReference type="InterPro" id="IPR029058">
    <property type="entry name" value="AB_hydrolase_fold"/>
</dbReference>
<protein>
    <recommendedName>
        <fullName evidence="1">Peptidase S33 tripeptidyl aminopeptidase-like C-terminal domain-containing protein</fullName>
    </recommendedName>
</protein>
<dbReference type="Pfam" id="PF08386">
    <property type="entry name" value="Abhydrolase_4"/>
    <property type="match status" value="1"/>
</dbReference>
<accession>A0AA38WQ03</accession>
<reference evidence="2" key="1">
    <citation type="submission" date="2022-10" db="EMBL/GenBank/DDBJ databases">
        <title>Culturing micro-colonial fungi from biological soil crusts in the Mojave desert and describing Neophaeococcomyces mojavensis, and introducing the new genera and species Taxawa tesnikishii.</title>
        <authorList>
            <person name="Kurbessoian T."/>
            <person name="Stajich J.E."/>
        </authorList>
    </citation>
    <scope>NUCLEOTIDE SEQUENCE</scope>
    <source>
        <strain evidence="2">TK_41</strain>
    </source>
</reference>